<evidence type="ECO:0000313" key="3">
    <source>
        <dbReference type="EMBL" id="CAJ54370.1"/>
    </source>
</evidence>
<gene>
    <name evidence="3" type="primary">pepP</name>
    <name evidence="3" type="ordered locus">LI0314</name>
</gene>
<organism evidence="3 4">
    <name type="scientific">Lawsonia intracellularis (strain PHE/MN1-00)</name>
    <dbReference type="NCBI Taxonomy" id="363253"/>
    <lineage>
        <taxon>Bacteria</taxon>
        <taxon>Pseudomonadati</taxon>
        <taxon>Thermodesulfobacteriota</taxon>
        <taxon>Desulfovibrionia</taxon>
        <taxon>Desulfovibrionales</taxon>
        <taxon>Desulfovibrionaceae</taxon>
        <taxon>Lawsonia</taxon>
    </lineage>
</organism>
<feature type="domain" description="Creatinase N-terminal" evidence="2">
    <location>
        <begin position="16"/>
        <end position="144"/>
    </location>
</feature>
<dbReference type="eggNOG" id="COG0006">
    <property type="taxonomic scope" value="Bacteria"/>
</dbReference>
<dbReference type="STRING" id="363253.LI0314"/>
<evidence type="ECO:0000259" key="2">
    <source>
        <dbReference type="Pfam" id="PF01321"/>
    </source>
</evidence>
<keyword evidence="3" id="KW-0378">Hydrolase</keyword>
<keyword evidence="3" id="KW-0645">Protease</keyword>
<reference evidence="3 4" key="1">
    <citation type="submission" date="2005-11" db="EMBL/GenBank/DDBJ databases">
        <title>The complete genome sequence of Lawsonia intracellularis: the causative agent of proliferative enteropathy.</title>
        <authorList>
            <person name="Kaur K."/>
            <person name="Zhang Q."/>
            <person name="Beckler D."/>
            <person name="Munir S."/>
            <person name="Li L."/>
            <person name="Kinsley K."/>
            <person name="Herron L."/>
            <person name="Peterson A."/>
            <person name="May B."/>
            <person name="Singh S."/>
            <person name="Gebhart C."/>
            <person name="Kapur V."/>
        </authorList>
    </citation>
    <scope>NUCLEOTIDE SEQUENCE [LARGE SCALE GENOMIC DNA]</scope>
    <source>
        <strain evidence="3 4">PHE/MN1-00</strain>
    </source>
</reference>
<dbReference type="GO" id="GO:0004177">
    <property type="term" value="F:aminopeptidase activity"/>
    <property type="evidence" value="ECO:0007669"/>
    <property type="project" value="UniProtKB-KW"/>
</dbReference>
<evidence type="ECO:0000313" key="4">
    <source>
        <dbReference type="Proteomes" id="UP000002430"/>
    </source>
</evidence>
<dbReference type="Pfam" id="PF01321">
    <property type="entry name" value="Creatinase_N"/>
    <property type="match status" value="1"/>
</dbReference>
<dbReference type="PANTHER" id="PTHR46112">
    <property type="entry name" value="AMINOPEPTIDASE"/>
    <property type="match status" value="1"/>
</dbReference>
<dbReference type="OrthoDB" id="9806388at2"/>
<keyword evidence="4" id="KW-1185">Reference proteome</keyword>
<dbReference type="InterPro" id="IPR036005">
    <property type="entry name" value="Creatinase/aminopeptidase-like"/>
</dbReference>
<dbReference type="InterPro" id="IPR029149">
    <property type="entry name" value="Creatin/AminoP/Spt16_N"/>
</dbReference>
<dbReference type="InterPro" id="IPR050659">
    <property type="entry name" value="Peptidase_M24B"/>
</dbReference>
<keyword evidence="3" id="KW-0031">Aminopeptidase</keyword>
<sequence length="408" mass="45536">MITALEQFPISEYQSRIQKCRDAMNQNFPQVGGMLVCSRLNIYYLTGTLGVGLLWIPNDNREPILLLRKGLERAKVESPIKQIYQFKSYKEIRTICEEAGSPLSSTIAIEKKAFTWTMAEMFQQRVPGINCLSCDGILEKLRSIKSEWERKKIRICGERHKRILEDILPQELSSGHSELEIAHLIWKHCFEHGHQGMLRCNNPGEELFLGYVSVGESGNYPSYFNGALTGRGIHPAVPFMGDAGVIWKKHMLLAVDIGFMLEGYQTDKTQIFWSGPVSSIPDKIKRAQDCCKSIYEKVFSMLQPGVTPEEVWNVAKKESQSIESPATFMGTGKDAVPFLGHGIGLTIDEYPVFAAGFKEPLQEGMVIAIEPKISLPGLGTVGLEHTLEITATGVRSLTGTNLDIIPVE</sequence>
<dbReference type="Gene3D" id="3.40.350.10">
    <property type="entry name" value="Creatinase/prolidase N-terminal domain"/>
    <property type="match status" value="1"/>
</dbReference>
<dbReference type="Pfam" id="PF00557">
    <property type="entry name" value="Peptidase_M24"/>
    <property type="match status" value="1"/>
</dbReference>
<dbReference type="RefSeq" id="WP_011526399.1">
    <property type="nucleotide sequence ID" value="NC_008011.1"/>
</dbReference>
<dbReference type="PANTHER" id="PTHR46112:SF2">
    <property type="entry name" value="XAA-PRO AMINOPEPTIDASE P-RELATED"/>
    <property type="match status" value="1"/>
</dbReference>
<protein>
    <submittedName>
        <fullName evidence="3">Xaa-Pro aminopeptidase</fullName>
    </submittedName>
</protein>
<evidence type="ECO:0000259" key="1">
    <source>
        <dbReference type="Pfam" id="PF00557"/>
    </source>
</evidence>
<dbReference type="CDD" id="cd01066">
    <property type="entry name" value="APP_MetAP"/>
    <property type="match status" value="1"/>
</dbReference>
<dbReference type="KEGG" id="lip:LI0314"/>
<dbReference type="InterPro" id="IPR000994">
    <property type="entry name" value="Pept_M24"/>
</dbReference>
<proteinExistence type="predicted"/>
<dbReference type="HOGENOM" id="CLU_017266_10_0_7"/>
<dbReference type="Proteomes" id="UP000002430">
    <property type="component" value="Chromosome"/>
</dbReference>
<accession>Q1MRK6</accession>
<dbReference type="InterPro" id="IPR000587">
    <property type="entry name" value="Creatinase_N"/>
</dbReference>
<dbReference type="SUPFAM" id="SSF55920">
    <property type="entry name" value="Creatinase/aminopeptidase"/>
    <property type="match status" value="1"/>
</dbReference>
<feature type="domain" description="Peptidase M24" evidence="1">
    <location>
        <begin position="152"/>
        <end position="391"/>
    </location>
</feature>
<name>Q1MRK6_LAWIP</name>
<dbReference type="SUPFAM" id="SSF53092">
    <property type="entry name" value="Creatinase/prolidase N-terminal domain"/>
    <property type="match status" value="1"/>
</dbReference>
<dbReference type="EMBL" id="AM180252">
    <property type="protein sequence ID" value="CAJ54370.1"/>
    <property type="molecule type" value="Genomic_DNA"/>
</dbReference>
<dbReference type="AlphaFoldDB" id="Q1MRK6"/>
<dbReference type="Gene3D" id="3.90.230.10">
    <property type="entry name" value="Creatinase/methionine aminopeptidase superfamily"/>
    <property type="match status" value="1"/>
</dbReference>